<evidence type="ECO:0000313" key="3">
    <source>
        <dbReference type="EMBL" id="POM59868.1"/>
    </source>
</evidence>
<dbReference type="Proteomes" id="UP000237271">
    <property type="component" value="Unassembled WGS sequence"/>
</dbReference>
<organism evidence="3 4">
    <name type="scientific">Phytophthora palmivora</name>
    <dbReference type="NCBI Taxonomy" id="4796"/>
    <lineage>
        <taxon>Eukaryota</taxon>
        <taxon>Sar</taxon>
        <taxon>Stramenopiles</taxon>
        <taxon>Oomycota</taxon>
        <taxon>Peronosporomycetes</taxon>
        <taxon>Peronosporales</taxon>
        <taxon>Peronosporaceae</taxon>
        <taxon>Phytophthora</taxon>
    </lineage>
</organism>
<gene>
    <name evidence="3" type="ORF">PHPALM_31340</name>
</gene>
<dbReference type="OrthoDB" id="123297at2759"/>
<comment type="caution">
    <text evidence="3">The sequence shown here is derived from an EMBL/GenBank/DDBJ whole genome shotgun (WGS) entry which is preliminary data.</text>
</comment>
<protein>
    <submittedName>
        <fullName evidence="3">Uncharacterized protein</fullName>
    </submittedName>
</protein>
<name>A0A2P4X2U7_9STRA</name>
<accession>A0A2P4X2U7</accession>
<proteinExistence type="predicted"/>
<sequence length="382" mass="42701">MCLAKTSNSPTDSATSDTETNTSVDTASSPTHAFESDSSDILEFEGTATFAPAPAPTYRYTLSLENNKLRIWFEDCQSKKQWCTARLKFNEYVNITNAIPNATATDYVEYFRELIDGAHDDDTNASIEIENATGDLELQVKIHVDVLHKSRVATYNFKLEAISLDRIDMLESKLRDLQEEVNTLRANNEKTVATHSKEIERLHETVQSLSLALKKLEGDVPSHTQTIQKLDEVDVSQTSKLQQLDDDIEDLCQSEVTRMLGGADQVNNEHADSFYFRASDKVGDWILWDTFPNGIVSSPASGTFYVVAVVNYQTSLFDQFIQLIRGNTLLKWESCDNRYLGGHSNTASLSCITYLEKNDQLAVHCPVSIVGISYLALVRVGN</sequence>
<reference evidence="3 4" key="1">
    <citation type="journal article" date="2017" name="Genome Biol. Evol.">
        <title>Phytophthora megakarya and P. palmivora, closely related causal agents of cacao black pod rot, underwent increases in genome sizes and gene numbers by different mechanisms.</title>
        <authorList>
            <person name="Ali S.S."/>
            <person name="Shao J."/>
            <person name="Lary D.J."/>
            <person name="Kronmiller B."/>
            <person name="Shen D."/>
            <person name="Strem M.D."/>
            <person name="Amoako-Attah I."/>
            <person name="Akrofi A.Y."/>
            <person name="Begoude B.A."/>
            <person name="Ten Hoopen G.M."/>
            <person name="Coulibaly K."/>
            <person name="Kebe B.I."/>
            <person name="Melnick R.L."/>
            <person name="Guiltinan M.J."/>
            <person name="Tyler B.M."/>
            <person name="Meinhardt L.W."/>
            <person name="Bailey B.A."/>
        </authorList>
    </citation>
    <scope>NUCLEOTIDE SEQUENCE [LARGE SCALE GENOMIC DNA]</scope>
    <source>
        <strain evidence="4">sbr112.9</strain>
    </source>
</reference>
<dbReference type="AlphaFoldDB" id="A0A2P4X2U7"/>
<evidence type="ECO:0000313" key="4">
    <source>
        <dbReference type="Proteomes" id="UP000237271"/>
    </source>
</evidence>
<feature type="region of interest" description="Disordered" evidence="2">
    <location>
        <begin position="1"/>
        <end position="36"/>
    </location>
</feature>
<evidence type="ECO:0000256" key="1">
    <source>
        <dbReference type="SAM" id="Coils"/>
    </source>
</evidence>
<keyword evidence="4" id="KW-1185">Reference proteome</keyword>
<feature type="compositionally biased region" description="Polar residues" evidence="2">
    <location>
        <begin position="1"/>
        <end position="31"/>
    </location>
</feature>
<evidence type="ECO:0000256" key="2">
    <source>
        <dbReference type="SAM" id="MobiDB-lite"/>
    </source>
</evidence>
<dbReference type="EMBL" id="NCKW01016999">
    <property type="protein sequence ID" value="POM59868.1"/>
    <property type="molecule type" value="Genomic_DNA"/>
</dbReference>
<feature type="coiled-coil region" evidence="1">
    <location>
        <begin position="160"/>
        <end position="219"/>
    </location>
</feature>
<keyword evidence="1" id="KW-0175">Coiled coil</keyword>